<feature type="compositionally biased region" description="Gly residues" evidence="1">
    <location>
        <begin position="349"/>
        <end position="370"/>
    </location>
</feature>
<dbReference type="AlphaFoldDB" id="A0A1V6TZ83"/>
<dbReference type="STRING" id="303698.A0A1V6TZ83"/>
<organism evidence="3 4">
    <name type="scientific">Penicillium steckii</name>
    <dbReference type="NCBI Taxonomy" id="303698"/>
    <lineage>
        <taxon>Eukaryota</taxon>
        <taxon>Fungi</taxon>
        <taxon>Dikarya</taxon>
        <taxon>Ascomycota</taxon>
        <taxon>Pezizomycotina</taxon>
        <taxon>Eurotiomycetes</taxon>
        <taxon>Eurotiomycetidae</taxon>
        <taxon>Eurotiales</taxon>
        <taxon>Aspergillaceae</taxon>
        <taxon>Penicillium</taxon>
    </lineage>
</organism>
<feature type="domain" description="PAS" evidence="2">
    <location>
        <begin position="1"/>
        <end position="63"/>
    </location>
</feature>
<protein>
    <recommendedName>
        <fullName evidence="2">PAS domain-containing protein</fullName>
    </recommendedName>
</protein>
<dbReference type="PROSITE" id="PS50112">
    <property type="entry name" value="PAS"/>
    <property type="match status" value="1"/>
</dbReference>
<evidence type="ECO:0000259" key="2">
    <source>
        <dbReference type="PROSITE" id="PS50112"/>
    </source>
</evidence>
<gene>
    <name evidence="3" type="ORF">PENSTE_c001G06643</name>
</gene>
<dbReference type="Proteomes" id="UP000191285">
    <property type="component" value="Unassembled WGS sequence"/>
</dbReference>
<accession>A0A1V6TZ83</accession>
<dbReference type="CDD" id="cd00130">
    <property type="entry name" value="PAS"/>
    <property type="match status" value="1"/>
</dbReference>
<name>A0A1V6TZ83_9EURO</name>
<dbReference type="Gene3D" id="3.30.450.20">
    <property type="entry name" value="PAS domain"/>
    <property type="match status" value="1"/>
</dbReference>
<dbReference type="EMBL" id="MLKD01000001">
    <property type="protein sequence ID" value="OQE31260.1"/>
    <property type="molecule type" value="Genomic_DNA"/>
</dbReference>
<feature type="region of interest" description="Disordered" evidence="1">
    <location>
        <begin position="313"/>
        <end position="370"/>
    </location>
</feature>
<dbReference type="Pfam" id="PF08447">
    <property type="entry name" value="PAS_3"/>
    <property type="match status" value="1"/>
</dbReference>
<proteinExistence type="predicted"/>
<dbReference type="OrthoDB" id="411251at2759"/>
<evidence type="ECO:0000256" key="1">
    <source>
        <dbReference type="SAM" id="MobiDB-lite"/>
    </source>
</evidence>
<evidence type="ECO:0000313" key="3">
    <source>
        <dbReference type="EMBL" id="OQE31260.1"/>
    </source>
</evidence>
<keyword evidence="4" id="KW-1185">Reference proteome</keyword>
<sequence length="448" mass="48492">MDTTFITIHDLSRDASILYASDSIQVVLGYQPHEVLNRSCWDYFHPKELSFARSIHGRGVRLDKAAVLNYCSIRHRDGSWVGCECVFTVVYDVLIASTTVYGRGKGTQKRAVDAPIVRQLFDSSPNDPRYHMLTFISHKFSRRLIEPLHEPRAALFVNRFTRTATIMYATSGVEEILGLNPRQLVSKSFFYCIQEDCLRDAVRCLEGAKANDSIAYLRFWFRNPLQDDNVDMPGYDGYSYNGSATGSFGHIYDIPPVELEAVVSCTSDGLVVILRRARAPIPGGPLPPQPVPAYTGGLFAAPWALEPVISYGPTSQSQPVPTHGMIHPEDKKTLCRDDSSSSMASASGYGSGSGSGIDSGAGSGSGSGTGSGYGSAGAFSFAKPSPDADSSQDGGVKAGPHANQLMDTIRDVAVFAWGIVGINRSLEQYKYGTPTGDALPEDTVMDDV</sequence>
<dbReference type="InterPro" id="IPR035965">
    <property type="entry name" value="PAS-like_dom_sf"/>
</dbReference>
<dbReference type="InterPro" id="IPR000014">
    <property type="entry name" value="PAS"/>
</dbReference>
<comment type="caution">
    <text evidence="3">The sequence shown here is derived from an EMBL/GenBank/DDBJ whole genome shotgun (WGS) entry which is preliminary data.</text>
</comment>
<dbReference type="InterPro" id="IPR013655">
    <property type="entry name" value="PAS_fold_3"/>
</dbReference>
<dbReference type="SUPFAM" id="SSF55785">
    <property type="entry name" value="PYP-like sensor domain (PAS domain)"/>
    <property type="match status" value="1"/>
</dbReference>
<evidence type="ECO:0000313" key="4">
    <source>
        <dbReference type="Proteomes" id="UP000191285"/>
    </source>
</evidence>
<reference evidence="4" key="1">
    <citation type="journal article" date="2017" name="Nat. Microbiol.">
        <title>Global analysis of biosynthetic gene clusters reveals vast potential of secondary metabolite production in Penicillium species.</title>
        <authorList>
            <person name="Nielsen J.C."/>
            <person name="Grijseels S."/>
            <person name="Prigent S."/>
            <person name="Ji B."/>
            <person name="Dainat J."/>
            <person name="Nielsen K.F."/>
            <person name="Frisvad J.C."/>
            <person name="Workman M."/>
            <person name="Nielsen J."/>
        </authorList>
    </citation>
    <scope>NUCLEOTIDE SEQUENCE [LARGE SCALE GENOMIC DNA]</scope>
    <source>
        <strain evidence="4">IBT 24891</strain>
    </source>
</reference>
<feature type="compositionally biased region" description="Basic and acidic residues" evidence="1">
    <location>
        <begin position="326"/>
        <end position="339"/>
    </location>
</feature>